<feature type="signal peptide" evidence="1">
    <location>
        <begin position="1"/>
        <end position="23"/>
    </location>
</feature>
<dbReference type="RefSeq" id="WP_283870571.1">
    <property type="nucleotide sequence ID" value="NZ_CP126101.1"/>
</dbReference>
<evidence type="ECO:0000256" key="1">
    <source>
        <dbReference type="SAM" id="SignalP"/>
    </source>
</evidence>
<keyword evidence="1" id="KW-0732">Signal</keyword>
<name>A0AAX3WW34_9BACI</name>
<feature type="chain" id="PRO_5043904053" evidence="1">
    <location>
        <begin position="24"/>
        <end position="440"/>
    </location>
</feature>
<protein>
    <submittedName>
        <fullName evidence="2">Uncharacterized protein</fullName>
    </submittedName>
</protein>
<reference evidence="2" key="1">
    <citation type="submission" date="2023-05" db="EMBL/GenBank/DDBJ databases">
        <title>Comparative genomics of Bacillaceae isolates and their secondary metabolite potential.</title>
        <authorList>
            <person name="Song L."/>
            <person name="Nielsen L.J."/>
            <person name="Mohite O."/>
            <person name="Xu X."/>
            <person name="Weber T."/>
            <person name="Kovacs A.T."/>
        </authorList>
    </citation>
    <scope>NUCLEOTIDE SEQUENCE</scope>
    <source>
        <strain evidence="2">LY1</strain>
    </source>
</reference>
<proteinExistence type="predicted"/>
<sequence>MKKYMITLLIVLAFFTNPSSSKAAEAQWDGAPVVKGQTGKMTFTKDVKVYKKNNATGTYSSMTVKRNNYFRVYDIEKYDNKTFYWMSSGYRVQATDLVVFKKVPLNIRASLYDNPGYININGQASNLNYGTHYLKGFEYGSPSYDIVIGENLYYDYTYPSEGNTRGGYIDATDIRIAETIKRDEGLYKLTADTRHLRGPMAGGNAGGKYSKGTVFQSLGIEINGYIRMQELGTWGEDFIFTYIPVTLLQPVQAQEKRYIRYGVIGKGKKSRELKRFDEVMLLTEKNMTAWIEIDGETYYVPKKVLATIKPNESPVITTSFLPNDTLQQLVYTNGVYKKTANNRFEAQSNNQFIDYLETEQTFNYEKDGIKYLFDKPVIEGSKVTRMENGMKNEGFVRAIHYTFTNSTGTFNNVVETSYGEFFAPGYGYINGYSSELRSYE</sequence>
<evidence type="ECO:0000313" key="2">
    <source>
        <dbReference type="EMBL" id="WHY52088.1"/>
    </source>
</evidence>
<accession>A0AAX3WW34</accession>
<gene>
    <name evidence="2" type="ORF">QNH24_02315</name>
</gene>
<evidence type="ECO:0000313" key="3">
    <source>
        <dbReference type="Proteomes" id="UP001178322"/>
    </source>
</evidence>
<dbReference type="Proteomes" id="UP001178322">
    <property type="component" value="Chromosome"/>
</dbReference>
<dbReference type="AlphaFoldDB" id="A0AAX3WW34"/>
<organism evidence="2 3">
    <name type="scientific">Lysinibacillus pakistanensis</name>
    <dbReference type="NCBI Taxonomy" id="759811"/>
    <lineage>
        <taxon>Bacteria</taxon>
        <taxon>Bacillati</taxon>
        <taxon>Bacillota</taxon>
        <taxon>Bacilli</taxon>
        <taxon>Bacillales</taxon>
        <taxon>Bacillaceae</taxon>
        <taxon>Lysinibacillus</taxon>
    </lineage>
</organism>
<dbReference type="EMBL" id="CP126101">
    <property type="protein sequence ID" value="WHY52088.1"/>
    <property type="molecule type" value="Genomic_DNA"/>
</dbReference>